<reference evidence="3" key="1">
    <citation type="submission" date="2015-06" db="UniProtKB">
        <authorList>
            <consortium name="EnsemblPlants"/>
        </authorList>
    </citation>
    <scope>IDENTIFICATION</scope>
</reference>
<dbReference type="InterPro" id="IPR014756">
    <property type="entry name" value="Ig_E-set"/>
</dbReference>
<dbReference type="AlphaFoldDB" id="M8BFC0"/>
<dbReference type="EnsemblPlants" id="EMT23635">
    <property type="protein sequence ID" value="EMT23635"/>
    <property type="gene ID" value="F775_02487"/>
</dbReference>
<dbReference type="InterPro" id="IPR011043">
    <property type="entry name" value="Gal_Oxase/kelch_b-propeller"/>
</dbReference>
<dbReference type="Gene3D" id="2.130.10.80">
    <property type="entry name" value="Galactose oxidase/kelch, beta-propeller"/>
    <property type="match status" value="2"/>
</dbReference>
<feature type="domain" description="Glyoxal oxidase N-terminal" evidence="1">
    <location>
        <begin position="203"/>
        <end position="365"/>
    </location>
</feature>
<dbReference type="PANTHER" id="PTHR32208">
    <property type="entry name" value="SECRETED PROTEIN-RELATED"/>
    <property type="match status" value="1"/>
</dbReference>
<dbReference type="SUPFAM" id="SSF81296">
    <property type="entry name" value="E set domains"/>
    <property type="match status" value="1"/>
</dbReference>
<feature type="domain" description="Glyoxal oxidase N-terminal" evidence="1">
    <location>
        <begin position="73"/>
        <end position="195"/>
    </location>
</feature>
<protein>
    <recommendedName>
        <fullName evidence="4">Galactose oxidase</fullName>
    </recommendedName>
</protein>
<sequence length="411" mass="44042">MAPLLRPGALAAALLALAVVGVAQGQQVGLLRVPNRSPPTKANMDRVVLPVDNAGGFAGLWNILSENAGVSAMHLAVMRHGKAVMFDTTTTGPSLMQLPAGNCRVDPRSDPPGGMDCSAHAVEFDYNTGAVRPLKILTDTWCSSGAFDVDGMLVQTGGYFEGVKVVRRLNPQGNADWVEFPNTLAEGRCSITDMIKKEFTTGSCMHELADDVENNLYPFVHLLPEGTVFLFANDRSIVFDPQNGQVLRELPKLNGGARNYPASGMSALLPLDLRRGERLSAEVIVCGGAPKEAFKLGEANKFPHALRDCGRINPSKPGARWAIDFMPVGRVMGDMLILPTGDLLLLNGAAQGCSGWVFAREPVTAFKPEGNKYKITAQTPSKPTLAPPGYYLVFVLVKGVPSKAAWVKIHP</sequence>
<dbReference type="SUPFAM" id="SSF50965">
    <property type="entry name" value="Galactose oxidase, central domain"/>
    <property type="match status" value="1"/>
</dbReference>
<dbReference type="InterPro" id="IPR037293">
    <property type="entry name" value="Gal_Oxidase_central_sf"/>
</dbReference>
<dbReference type="Pfam" id="PF09118">
    <property type="entry name" value="GO-like_E_set"/>
    <property type="match status" value="1"/>
</dbReference>
<evidence type="ECO:0000313" key="3">
    <source>
        <dbReference type="EnsemblPlants" id="EMT23635"/>
    </source>
</evidence>
<dbReference type="PANTHER" id="PTHR32208:SF93">
    <property type="entry name" value="ALDEHYDE OXIDASE GLOX1"/>
    <property type="match status" value="1"/>
</dbReference>
<dbReference type="InterPro" id="IPR015202">
    <property type="entry name" value="GO-like_E_set"/>
</dbReference>
<evidence type="ECO:0008006" key="4">
    <source>
        <dbReference type="Google" id="ProtNLM"/>
    </source>
</evidence>
<evidence type="ECO:0000259" key="2">
    <source>
        <dbReference type="Pfam" id="PF09118"/>
    </source>
</evidence>
<accession>M8BFC0</accession>
<proteinExistence type="predicted"/>
<organism evidence="3">
    <name type="scientific">Aegilops tauschii</name>
    <name type="common">Tausch's goatgrass</name>
    <name type="synonym">Aegilops squarrosa</name>
    <dbReference type="NCBI Taxonomy" id="37682"/>
    <lineage>
        <taxon>Eukaryota</taxon>
        <taxon>Viridiplantae</taxon>
        <taxon>Streptophyta</taxon>
        <taxon>Embryophyta</taxon>
        <taxon>Tracheophyta</taxon>
        <taxon>Spermatophyta</taxon>
        <taxon>Magnoliopsida</taxon>
        <taxon>Liliopsida</taxon>
        <taxon>Poales</taxon>
        <taxon>Poaceae</taxon>
        <taxon>BOP clade</taxon>
        <taxon>Pooideae</taxon>
        <taxon>Triticodae</taxon>
        <taxon>Triticeae</taxon>
        <taxon>Triticinae</taxon>
        <taxon>Aegilops</taxon>
    </lineage>
</organism>
<evidence type="ECO:0000259" key="1">
    <source>
        <dbReference type="Pfam" id="PF07250"/>
    </source>
</evidence>
<dbReference type="InterPro" id="IPR009880">
    <property type="entry name" value="Glyoxal_oxidase_N"/>
</dbReference>
<dbReference type="Pfam" id="PF07250">
    <property type="entry name" value="Glyoxal_oxid_N"/>
    <property type="match status" value="2"/>
</dbReference>
<feature type="domain" description="Galactose oxidase-like Early set" evidence="2">
    <location>
        <begin position="369"/>
        <end position="409"/>
    </location>
</feature>
<name>M8BFC0_AEGTA</name>